<dbReference type="OrthoDB" id="997331at2759"/>
<gene>
    <name evidence="1" type="ORF">EPI10_000620</name>
</gene>
<protein>
    <submittedName>
        <fullName evidence="1">Retrovirus-related Pol polyprotein from transposon TNT 1-94</fullName>
    </submittedName>
</protein>
<accession>A0A5B6V8G6</accession>
<comment type="caution">
    <text evidence="1">The sequence shown here is derived from an EMBL/GenBank/DDBJ whole genome shotgun (WGS) entry which is preliminary data.</text>
</comment>
<organism evidence="1 2">
    <name type="scientific">Gossypium australe</name>
    <dbReference type="NCBI Taxonomy" id="47621"/>
    <lineage>
        <taxon>Eukaryota</taxon>
        <taxon>Viridiplantae</taxon>
        <taxon>Streptophyta</taxon>
        <taxon>Embryophyta</taxon>
        <taxon>Tracheophyta</taxon>
        <taxon>Spermatophyta</taxon>
        <taxon>Magnoliopsida</taxon>
        <taxon>eudicotyledons</taxon>
        <taxon>Gunneridae</taxon>
        <taxon>Pentapetalae</taxon>
        <taxon>rosids</taxon>
        <taxon>malvids</taxon>
        <taxon>Malvales</taxon>
        <taxon>Malvaceae</taxon>
        <taxon>Malvoideae</taxon>
        <taxon>Gossypium</taxon>
    </lineage>
</organism>
<evidence type="ECO:0000313" key="2">
    <source>
        <dbReference type="Proteomes" id="UP000325315"/>
    </source>
</evidence>
<evidence type="ECO:0000313" key="1">
    <source>
        <dbReference type="EMBL" id="KAA3465460.1"/>
    </source>
</evidence>
<dbReference type="EMBL" id="SMMG02000007">
    <property type="protein sequence ID" value="KAA3465460.1"/>
    <property type="molecule type" value="Genomic_DNA"/>
</dbReference>
<sequence length="164" mass="18298">MDKPPVIVKLVGKQPSPSIRVDTSPSVSNERAPLVPIVTIGHEDPLPSNVHPMIPKSKVGVFNPKTYGIELSMIEPKNIHEAMTTPSWQKAADDELQALIKKITYEMGCKWLAKIKRNPDRSVARNKARLTVGSDYHETFSLIVKANISLLWQSHSNGRSNKHM</sequence>
<keyword evidence="2" id="KW-1185">Reference proteome</keyword>
<name>A0A5B6V8G6_9ROSI</name>
<proteinExistence type="predicted"/>
<reference evidence="2" key="1">
    <citation type="journal article" date="2019" name="Plant Biotechnol. J.">
        <title>Genome sequencing of the Australian wild diploid species Gossypium australe highlights disease resistance and delayed gland morphogenesis.</title>
        <authorList>
            <person name="Cai Y."/>
            <person name="Cai X."/>
            <person name="Wang Q."/>
            <person name="Wang P."/>
            <person name="Zhang Y."/>
            <person name="Cai C."/>
            <person name="Xu Y."/>
            <person name="Wang K."/>
            <person name="Zhou Z."/>
            <person name="Wang C."/>
            <person name="Geng S."/>
            <person name="Li B."/>
            <person name="Dong Q."/>
            <person name="Hou Y."/>
            <person name="Wang H."/>
            <person name="Ai P."/>
            <person name="Liu Z."/>
            <person name="Yi F."/>
            <person name="Sun M."/>
            <person name="An G."/>
            <person name="Cheng J."/>
            <person name="Zhang Y."/>
            <person name="Shi Q."/>
            <person name="Xie Y."/>
            <person name="Shi X."/>
            <person name="Chang Y."/>
            <person name="Huang F."/>
            <person name="Chen Y."/>
            <person name="Hong S."/>
            <person name="Mi L."/>
            <person name="Sun Q."/>
            <person name="Zhang L."/>
            <person name="Zhou B."/>
            <person name="Peng R."/>
            <person name="Zhang X."/>
            <person name="Liu F."/>
        </authorList>
    </citation>
    <scope>NUCLEOTIDE SEQUENCE [LARGE SCALE GENOMIC DNA]</scope>
    <source>
        <strain evidence="2">cv. PA1801</strain>
    </source>
</reference>
<dbReference type="Proteomes" id="UP000325315">
    <property type="component" value="Unassembled WGS sequence"/>
</dbReference>
<dbReference type="AlphaFoldDB" id="A0A5B6V8G6"/>